<keyword evidence="1" id="KW-0175">Coiled coil</keyword>
<keyword evidence="2" id="KW-1133">Transmembrane helix</keyword>
<dbReference type="Proteomes" id="UP000783686">
    <property type="component" value="Unassembled WGS sequence"/>
</dbReference>
<evidence type="ECO:0000256" key="1">
    <source>
        <dbReference type="SAM" id="Coils"/>
    </source>
</evidence>
<keyword evidence="2" id="KW-0472">Membrane</keyword>
<proteinExistence type="predicted"/>
<keyword evidence="2" id="KW-0812">Transmembrane</keyword>
<evidence type="ECO:0000313" key="3">
    <source>
        <dbReference type="EMBL" id="CAD5230899.1"/>
    </source>
</evidence>
<accession>A0A811LRD4</accession>
<organism evidence="3 4">
    <name type="scientific">Bursaphelenchus okinawaensis</name>
    <dbReference type="NCBI Taxonomy" id="465554"/>
    <lineage>
        <taxon>Eukaryota</taxon>
        <taxon>Metazoa</taxon>
        <taxon>Ecdysozoa</taxon>
        <taxon>Nematoda</taxon>
        <taxon>Chromadorea</taxon>
        <taxon>Rhabditida</taxon>
        <taxon>Tylenchina</taxon>
        <taxon>Tylenchomorpha</taxon>
        <taxon>Aphelenchoidea</taxon>
        <taxon>Aphelenchoididae</taxon>
        <taxon>Bursaphelenchus</taxon>
    </lineage>
</organism>
<feature type="transmembrane region" description="Helical" evidence="2">
    <location>
        <begin position="220"/>
        <end position="240"/>
    </location>
</feature>
<dbReference type="AlphaFoldDB" id="A0A811LRD4"/>
<feature type="transmembrane region" description="Helical" evidence="2">
    <location>
        <begin position="187"/>
        <end position="208"/>
    </location>
</feature>
<evidence type="ECO:0000313" key="4">
    <source>
        <dbReference type="Proteomes" id="UP000614601"/>
    </source>
</evidence>
<feature type="transmembrane region" description="Helical" evidence="2">
    <location>
        <begin position="85"/>
        <end position="103"/>
    </location>
</feature>
<sequence>MVDKKESDELMKAVDTELLEAAVDNGDWYVTDSFRQLGKYAFKGLCGSLILVLFIALLIGSLRYFGGEQHQEPSLKRLYFNQVTMFLYTIKVSFLPGGDYLAFKRILGGYITKRFENFLELSRMVVEAIDKQDASNLTRNYDKIIKGAEFYIGPMFFSLAIAASRIPLSIFYTYALSDVFCTSRLGALFLAFFSFTIGILPLGLVDVVNLINAVTFNDTYLSFVITFVCIMMSTYGRIIYGGVMGIKWKLIEQNIFEPLAIYSPKTRHYQNLAKDFMKNLRDQHDSKSFWRYRPLDEVPVPVLFSYAVVGISLLVLIPVVFRKLAKERLLEQREEKEAEKRRIAREREAERWAEKGEQIREALKKEAAQELTKKADESHA</sequence>
<dbReference type="CDD" id="cd22249">
    <property type="entry name" value="UDM1_RNF168_RNF169-like"/>
    <property type="match status" value="1"/>
</dbReference>
<reference evidence="3" key="1">
    <citation type="submission" date="2020-09" db="EMBL/GenBank/DDBJ databases">
        <authorList>
            <person name="Kikuchi T."/>
        </authorList>
    </citation>
    <scope>NUCLEOTIDE SEQUENCE</scope>
    <source>
        <strain evidence="3">SH1</strain>
    </source>
</reference>
<dbReference type="Proteomes" id="UP000614601">
    <property type="component" value="Unassembled WGS sequence"/>
</dbReference>
<comment type="caution">
    <text evidence="3">The sequence shown here is derived from an EMBL/GenBank/DDBJ whole genome shotgun (WGS) entry which is preliminary data.</text>
</comment>
<dbReference type="OrthoDB" id="10657464at2759"/>
<feature type="transmembrane region" description="Helical" evidence="2">
    <location>
        <begin position="150"/>
        <end position="175"/>
    </location>
</feature>
<feature type="transmembrane region" description="Helical" evidence="2">
    <location>
        <begin position="45"/>
        <end position="65"/>
    </location>
</feature>
<protein>
    <submittedName>
        <fullName evidence="3">Uncharacterized protein</fullName>
    </submittedName>
</protein>
<feature type="coiled-coil region" evidence="1">
    <location>
        <begin position="322"/>
        <end position="349"/>
    </location>
</feature>
<keyword evidence="4" id="KW-1185">Reference proteome</keyword>
<dbReference type="EMBL" id="CAJFCW020000006">
    <property type="protein sequence ID" value="CAG9128132.1"/>
    <property type="molecule type" value="Genomic_DNA"/>
</dbReference>
<dbReference type="EMBL" id="CAJFDH010000006">
    <property type="protein sequence ID" value="CAD5230899.1"/>
    <property type="molecule type" value="Genomic_DNA"/>
</dbReference>
<feature type="transmembrane region" description="Helical" evidence="2">
    <location>
        <begin position="303"/>
        <end position="321"/>
    </location>
</feature>
<evidence type="ECO:0000256" key="2">
    <source>
        <dbReference type="SAM" id="Phobius"/>
    </source>
</evidence>
<gene>
    <name evidence="3" type="ORF">BOKJ2_LOCUS14372</name>
</gene>
<name>A0A811LRD4_9BILA</name>